<evidence type="ECO:0000256" key="1">
    <source>
        <dbReference type="SAM" id="MobiDB-lite"/>
    </source>
</evidence>
<sequence length="36" mass="4090">MHTMNSVKGNPKPMNKEMNIPTPKHQNPQTVINFQG</sequence>
<evidence type="ECO:0000313" key="2">
    <source>
        <dbReference type="EMBL" id="JAD66732.1"/>
    </source>
</evidence>
<accession>A0A0A9C5D9</accession>
<organism evidence="2">
    <name type="scientific">Arundo donax</name>
    <name type="common">Giant reed</name>
    <name type="synonym">Donax arundinaceus</name>
    <dbReference type="NCBI Taxonomy" id="35708"/>
    <lineage>
        <taxon>Eukaryota</taxon>
        <taxon>Viridiplantae</taxon>
        <taxon>Streptophyta</taxon>
        <taxon>Embryophyta</taxon>
        <taxon>Tracheophyta</taxon>
        <taxon>Spermatophyta</taxon>
        <taxon>Magnoliopsida</taxon>
        <taxon>Liliopsida</taxon>
        <taxon>Poales</taxon>
        <taxon>Poaceae</taxon>
        <taxon>PACMAD clade</taxon>
        <taxon>Arundinoideae</taxon>
        <taxon>Arundineae</taxon>
        <taxon>Arundo</taxon>
    </lineage>
</organism>
<proteinExistence type="predicted"/>
<feature type="compositionally biased region" description="Polar residues" evidence="1">
    <location>
        <begin position="24"/>
        <end position="36"/>
    </location>
</feature>
<name>A0A0A9C5D9_ARUDO</name>
<dbReference type="EMBL" id="GBRH01231163">
    <property type="protein sequence ID" value="JAD66732.1"/>
    <property type="molecule type" value="Transcribed_RNA"/>
</dbReference>
<dbReference type="AlphaFoldDB" id="A0A0A9C5D9"/>
<protein>
    <submittedName>
        <fullName evidence="2">Uncharacterized protein</fullName>
    </submittedName>
</protein>
<feature type="region of interest" description="Disordered" evidence="1">
    <location>
        <begin position="1"/>
        <end position="36"/>
    </location>
</feature>
<reference evidence="2" key="2">
    <citation type="journal article" date="2015" name="Data Brief">
        <title>Shoot transcriptome of the giant reed, Arundo donax.</title>
        <authorList>
            <person name="Barrero R.A."/>
            <person name="Guerrero F.D."/>
            <person name="Moolhuijzen P."/>
            <person name="Goolsby J.A."/>
            <person name="Tidwell J."/>
            <person name="Bellgard S.E."/>
            <person name="Bellgard M.I."/>
        </authorList>
    </citation>
    <scope>NUCLEOTIDE SEQUENCE</scope>
    <source>
        <tissue evidence="2">Shoot tissue taken approximately 20 cm above the soil surface</tissue>
    </source>
</reference>
<reference evidence="2" key="1">
    <citation type="submission" date="2014-09" db="EMBL/GenBank/DDBJ databases">
        <authorList>
            <person name="Magalhaes I.L.F."/>
            <person name="Oliveira U."/>
            <person name="Santos F.R."/>
            <person name="Vidigal T.H.D.A."/>
            <person name="Brescovit A.D."/>
            <person name="Santos A.J."/>
        </authorList>
    </citation>
    <scope>NUCLEOTIDE SEQUENCE</scope>
    <source>
        <tissue evidence="2">Shoot tissue taken approximately 20 cm above the soil surface</tissue>
    </source>
</reference>